<dbReference type="GO" id="GO:0050660">
    <property type="term" value="F:flavin adenine dinucleotide binding"/>
    <property type="evidence" value="ECO:0007669"/>
    <property type="project" value="InterPro"/>
</dbReference>
<comment type="cofactor">
    <cofactor evidence="1">
        <name>FMN</name>
        <dbReference type="ChEBI" id="CHEBI:58210"/>
    </cofactor>
</comment>
<proteinExistence type="inferred from homology"/>
<evidence type="ECO:0000256" key="17">
    <source>
        <dbReference type="ARBA" id="ARBA00049467"/>
    </source>
</evidence>
<dbReference type="GO" id="GO:0006397">
    <property type="term" value="P:mRNA processing"/>
    <property type="evidence" value="ECO:0007669"/>
    <property type="project" value="UniProtKB-KW"/>
</dbReference>
<dbReference type="Gene3D" id="3.20.20.70">
    <property type="entry name" value="Aldolase class I"/>
    <property type="match status" value="1"/>
</dbReference>
<dbReference type="PROSITE" id="PS01136">
    <property type="entry name" value="UPF0034"/>
    <property type="match status" value="1"/>
</dbReference>
<dbReference type="PANTHER" id="PTHR11082">
    <property type="entry name" value="TRNA-DIHYDROURIDINE SYNTHASE"/>
    <property type="match status" value="1"/>
</dbReference>
<feature type="compositionally biased region" description="Basic and acidic residues" evidence="18">
    <location>
        <begin position="34"/>
        <end position="54"/>
    </location>
</feature>
<dbReference type="GO" id="GO:0017150">
    <property type="term" value="F:tRNA dihydrouridine synthase activity"/>
    <property type="evidence" value="ECO:0007669"/>
    <property type="project" value="InterPro"/>
</dbReference>
<dbReference type="RefSeq" id="XP_022504089.1">
    <property type="nucleotide sequence ID" value="XM_022640134.1"/>
</dbReference>
<dbReference type="SUPFAM" id="SSF51395">
    <property type="entry name" value="FMN-linked oxidoreductases"/>
    <property type="match status" value="1"/>
</dbReference>
<evidence type="ECO:0000256" key="4">
    <source>
        <dbReference type="ARBA" id="ARBA00022664"/>
    </source>
</evidence>
<evidence type="ECO:0000256" key="3">
    <source>
        <dbReference type="ARBA" id="ARBA00022643"/>
    </source>
</evidence>
<comment type="similarity">
    <text evidence="9">Belongs to the Dus family. Dus1 subfamily.</text>
</comment>
<protein>
    <recommendedName>
        <fullName evidence="10">tRNA-dihydrouridine(16/17) synthase [NAD(P)(+)]</fullName>
        <ecNumber evidence="10">1.3.1.88</ecNumber>
    </recommendedName>
</protein>
<evidence type="ECO:0000256" key="11">
    <source>
        <dbReference type="ARBA" id="ARBA00045934"/>
    </source>
</evidence>
<comment type="caution">
    <text evidence="21">The sequence shown here is derived from an EMBL/GenBank/DDBJ whole genome shotgun (WGS) entry which is preliminary data.</text>
</comment>
<dbReference type="CDD" id="cd02801">
    <property type="entry name" value="DUS_like_FMN"/>
    <property type="match status" value="1"/>
</dbReference>
<reference evidence="21 22" key="1">
    <citation type="submission" date="2016-03" db="EMBL/GenBank/DDBJ databases">
        <title>The draft genome sequence of Fonsecaea nubica causative agent of cutaneous subcutaneous infection in human host.</title>
        <authorList>
            <person name="Costa F."/>
            <person name="Sybren D.H."/>
            <person name="Raittz R.T."/>
            <person name="Weiss V.A."/>
            <person name="Leao A.C."/>
            <person name="Gomes R."/>
            <person name="De Souza E.M."/>
            <person name="Pedrosa F.O."/>
            <person name="Steffens M.B."/>
            <person name="Bombassaro A."/>
            <person name="Tadra-Sfeir M.Z."/>
            <person name="Moreno L.F."/>
            <person name="Najafzadeh M.J."/>
            <person name="Felipe M.S."/>
            <person name="Teixeira M."/>
            <person name="Sun J."/>
            <person name="Xi L."/>
            <person name="Castro M.A."/>
            <person name="Vicente V.A."/>
        </authorList>
    </citation>
    <scope>NUCLEOTIDE SEQUENCE [LARGE SCALE GENOMIC DNA]</scope>
    <source>
        <strain evidence="21 22">CBS 269.64</strain>
    </source>
</reference>
<comment type="catalytic activity">
    <reaction evidence="13">
        <text>5,6-dihydrouridine(16) in tRNA + NADP(+) = uridine(16) in tRNA + NADPH + H(+)</text>
        <dbReference type="Rhea" id="RHEA:53376"/>
        <dbReference type="Rhea" id="RHEA-COMP:13543"/>
        <dbReference type="Rhea" id="RHEA-COMP:13544"/>
        <dbReference type="ChEBI" id="CHEBI:15378"/>
        <dbReference type="ChEBI" id="CHEBI:57783"/>
        <dbReference type="ChEBI" id="CHEBI:58349"/>
        <dbReference type="ChEBI" id="CHEBI:65315"/>
        <dbReference type="ChEBI" id="CHEBI:74443"/>
        <dbReference type="EC" id="1.3.1.88"/>
    </reaction>
    <physiologicalReaction direction="right-to-left" evidence="13">
        <dbReference type="Rhea" id="RHEA:53378"/>
    </physiologicalReaction>
</comment>
<keyword evidence="5" id="KW-0819">tRNA processing</keyword>
<comment type="catalytic activity">
    <reaction evidence="17">
        <text>5,6-dihydrouridine(17) in tRNA + NADP(+) = uridine(17) in tRNA + NADPH + H(+)</text>
        <dbReference type="Rhea" id="RHEA:53368"/>
        <dbReference type="Rhea" id="RHEA-COMP:13541"/>
        <dbReference type="Rhea" id="RHEA-COMP:13542"/>
        <dbReference type="ChEBI" id="CHEBI:15378"/>
        <dbReference type="ChEBI" id="CHEBI:57783"/>
        <dbReference type="ChEBI" id="CHEBI:58349"/>
        <dbReference type="ChEBI" id="CHEBI:65315"/>
        <dbReference type="ChEBI" id="CHEBI:74443"/>
        <dbReference type="EC" id="1.3.1.88"/>
    </reaction>
    <physiologicalReaction direction="right-to-left" evidence="17">
        <dbReference type="Rhea" id="RHEA:53370"/>
    </physiologicalReaction>
</comment>
<organism evidence="21 22">
    <name type="scientific">Fonsecaea nubica</name>
    <dbReference type="NCBI Taxonomy" id="856822"/>
    <lineage>
        <taxon>Eukaryota</taxon>
        <taxon>Fungi</taxon>
        <taxon>Dikarya</taxon>
        <taxon>Ascomycota</taxon>
        <taxon>Pezizomycotina</taxon>
        <taxon>Eurotiomycetes</taxon>
        <taxon>Chaetothyriomycetidae</taxon>
        <taxon>Chaetothyriales</taxon>
        <taxon>Herpotrichiellaceae</taxon>
        <taxon>Fonsecaea</taxon>
    </lineage>
</organism>
<feature type="region of interest" description="Disordered" evidence="18">
    <location>
        <begin position="533"/>
        <end position="572"/>
    </location>
</feature>
<dbReference type="PANTHER" id="PTHR11082:SF5">
    <property type="entry name" value="TRNA-DIHYDROURIDINE(16_17) SYNTHASE [NAD(P)(+)]-LIKE"/>
    <property type="match status" value="1"/>
</dbReference>
<keyword evidence="22" id="KW-1185">Reference proteome</keyword>
<evidence type="ECO:0000256" key="18">
    <source>
        <dbReference type="SAM" id="MobiDB-lite"/>
    </source>
</evidence>
<evidence type="ECO:0000256" key="13">
    <source>
        <dbReference type="ARBA" id="ARBA00047652"/>
    </source>
</evidence>
<evidence type="ECO:0000256" key="16">
    <source>
        <dbReference type="ARBA" id="ARBA00049447"/>
    </source>
</evidence>
<dbReference type="AlphaFoldDB" id="A0A178DBP2"/>
<evidence type="ECO:0000259" key="19">
    <source>
        <dbReference type="Pfam" id="PF01207"/>
    </source>
</evidence>
<comment type="catalytic activity">
    <reaction evidence="14">
        <text>a 5,6-dihydrouridine in mRNA + NAD(+) = a uridine in mRNA + NADH + H(+)</text>
        <dbReference type="Rhea" id="RHEA:69851"/>
        <dbReference type="Rhea" id="RHEA-COMP:14658"/>
        <dbReference type="Rhea" id="RHEA-COMP:17789"/>
        <dbReference type="ChEBI" id="CHEBI:15378"/>
        <dbReference type="ChEBI" id="CHEBI:57540"/>
        <dbReference type="ChEBI" id="CHEBI:57945"/>
        <dbReference type="ChEBI" id="CHEBI:65315"/>
        <dbReference type="ChEBI" id="CHEBI:74443"/>
    </reaction>
    <physiologicalReaction direction="right-to-left" evidence="14">
        <dbReference type="Rhea" id="RHEA:69853"/>
    </physiologicalReaction>
</comment>
<comment type="catalytic activity">
    <reaction evidence="15">
        <text>5,6-dihydrouridine(16) in tRNA + NAD(+) = uridine(16) in tRNA + NADH + H(+)</text>
        <dbReference type="Rhea" id="RHEA:53380"/>
        <dbReference type="Rhea" id="RHEA-COMP:13543"/>
        <dbReference type="Rhea" id="RHEA-COMP:13544"/>
        <dbReference type="ChEBI" id="CHEBI:15378"/>
        <dbReference type="ChEBI" id="CHEBI:57540"/>
        <dbReference type="ChEBI" id="CHEBI:57945"/>
        <dbReference type="ChEBI" id="CHEBI:65315"/>
        <dbReference type="ChEBI" id="CHEBI:74443"/>
        <dbReference type="EC" id="1.3.1.88"/>
    </reaction>
    <physiologicalReaction direction="right-to-left" evidence="15">
        <dbReference type="Rhea" id="RHEA:53382"/>
    </physiologicalReaction>
</comment>
<dbReference type="InterPro" id="IPR040459">
    <property type="entry name" value="MJ1316"/>
</dbReference>
<keyword evidence="2" id="KW-0285">Flavoprotein</keyword>
<gene>
    <name evidence="21" type="ORF">AYO20_01828</name>
</gene>
<name>A0A178DBP2_9EURO</name>
<keyword evidence="8" id="KW-0520">NAD</keyword>
<sequence length="737" mass="83403">MAGSDRLGDATPSQSSDLIGRLRGVAEKHLKDIEEERLQEEKDQVKRTQELEHYSKHKKQGKQGPPNTPSEASIPKMRSAQDVLKRLQWDTDLDMSRYIIGYLERFAGIKELAATHWISEVTEEDWIPQHRIKYFKRVSENGVAEIVWDREKRIDKIFGSGLREDDETVDINSEDGGRLPMSRPVLQAVVDLYQQIQRHISPFKVMAETAAAGAGHMSSPSKLTGRAFYESIGSPKYIMAPMVDRSEFAWRLLTRSYLDEERSKSFLAYTPMLHARLFRETARFRDEHFQPTKSSLVSKERASASLWLDGNPTLDRPLFVQFCANKPDDLLEAAQYVAPYCDAVDLNLGCPQGIARNGRYGAFLQEDWDTIYKMINKLHNELSVPVTAKMRILDTKEKTLEYAKMILSAGASILTVHGRRREQKGHNTGLADWQMIRYLREQLPPETVIFANGNILNSGDLESCLAATGADGVMSAEGNICDPTIFADPPKEYNPREYWYAPDGKGGYRVDAVFRRYLDIIHRHVLGREPPVRKPLYVPGDPEETPQNTEAVDAELPPRKRQKRLPKQRFDPSLRPMQGHLFQLLRPLVSTHTNIRDALAQTRCGDMDSFEGVLAMVEAAVKTGLDEHTASPEVEHRPAAEGAVEQLHEKELTPTEKTRMKYRRPWWVCQPYVRPLPDEAVKLGAMQPVKGTSKEGSREVAGNEVDAGRSIDVVETPDLPLHSTTKEELAKPTLVFG</sequence>
<dbReference type="OrthoDB" id="272303at2759"/>
<keyword evidence="7" id="KW-0560">Oxidoreductase</keyword>
<keyword evidence="4" id="KW-0507">mRNA processing</keyword>
<evidence type="ECO:0000256" key="12">
    <source>
        <dbReference type="ARBA" id="ARBA00047287"/>
    </source>
</evidence>
<comment type="catalytic activity">
    <reaction evidence="12">
        <text>5,6-dihydrouridine(17) in tRNA + NAD(+) = uridine(17) in tRNA + NADH + H(+)</text>
        <dbReference type="Rhea" id="RHEA:53372"/>
        <dbReference type="Rhea" id="RHEA-COMP:13541"/>
        <dbReference type="Rhea" id="RHEA-COMP:13542"/>
        <dbReference type="ChEBI" id="CHEBI:15378"/>
        <dbReference type="ChEBI" id="CHEBI:57540"/>
        <dbReference type="ChEBI" id="CHEBI:57945"/>
        <dbReference type="ChEBI" id="CHEBI:65315"/>
        <dbReference type="ChEBI" id="CHEBI:74443"/>
        <dbReference type="EC" id="1.3.1.88"/>
    </reaction>
    <physiologicalReaction direction="right-to-left" evidence="12">
        <dbReference type="Rhea" id="RHEA:53374"/>
    </physiologicalReaction>
</comment>
<feature type="domain" description="DUS-like FMN-binding" evidence="19">
    <location>
        <begin position="239"/>
        <end position="488"/>
    </location>
</feature>
<evidence type="ECO:0000259" key="20">
    <source>
        <dbReference type="Pfam" id="PF04457"/>
    </source>
</evidence>
<feature type="domain" description="MJ1316 RNA cyclic group end recognition" evidence="20">
    <location>
        <begin position="77"/>
        <end position="150"/>
    </location>
</feature>
<evidence type="ECO:0000256" key="7">
    <source>
        <dbReference type="ARBA" id="ARBA00023002"/>
    </source>
</evidence>
<dbReference type="InterPro" id="IPR035587">
    <property type="entry name" value="DUS-like_FMN-bd"/>
</dbReference>
<dbReference type="EMBL" id="LVCJ01000007">
    <property type="protein sequence ID" value="OAL39077.1"/>
    <property type="molecule type" value="Genomic_DNA"/>
</dbReference>
<evidence type="ECO:0000256" key="15">
    <source>
        <dbReference type="ARBA" id="ARBA00048934"/>
    </source>
</evidence>
<feature type="region of interest" description="Disordered" evidence="18">
    <location>
        <begin position="34"/>
        <end position="76"/>
    </location>
</feature>
<keyword evidence="3" id="KW-0288">FMN</keyword>
<dbReference type="GeneID" id="34585252"/>
<evidence type="ECO:0000313" key="22">
    <source>
        <dbReference type="Proteomes" id="UP000185904"/>
    </source>
</evidence>
<comment type="catalytic activity">
    <reaction evidence="16">
        <text>a 5,6-dihydrouridine in mRNA + NADP(+) = a uridine in mRNA + NADPH + H(+)</text>
        <dbReference type="Rhea" id="RHEA:69855"/>
        <dbReference type="Rhea" id="RHEA-COMP:14658"/>
        <dbReference type="Rhea" id="RHEA-COMP:17789"/>
        <dbReference type="ChEBI" id="CHEBI:15378"/>
        <dbReference type="ChEBI" id="CHEBI:57783"/>
        <dbReference type="ChEBI" id="CHEBI:58349"/>
        <dbReference type="ChEBI" id="CHEBI:65315"/>
        <dbReference type="ChEBI" id="CHEBI:74443"/>
    </reaction>
    <physiologicalReaction direction="right-to-left" evidence="16">
        <dbReference type="Rhea" id="RHEA:69857"/>
    </physiologicalReaction>
</comment>
<dbReference type="Pfam" id="PF01207">
    <property type="entry name" value="Dus"/>
    <property type="match status" value="1"/>
</dbReference>
<evidence type="ECO:0000313" key="21">
    <source>
        <dbReference type="EMBL" id="OAL39077.1"/>
    </source>
</evidence>
<comment type="function">
    <text evidence="11">Catalyzes the synthesis of dihydrouridine, a modified base found in the D-loop of most tRNAs. Specifically modifies U47 in cytoplasmic tRNAs. Catalyzes the synthesis of dihydrouridine in some mRNAs, thereby affecting their translation.</text>
</comment>
<keyword evidence="6" id="KW-0521">NADP</keyword>
<dbReference type="Proteomes" id="UP000185904">
    <property type="component" value="Unassembled WGS sequence"/>
</dbReference>
<dbReference type="InterPro" id="IPR013785">
    <property type="entry name" value="Aldolase_TIM"/>
</dbReference>
<evidence type="ECO:0000256" key="10">
    <source>
        <dbReference type="ARBA" id="ARBA00038890"/>
    </source>
</evidence>
<evidence type="ECO:0000256" key="1">
    <source>
        <dbReference type="ARBA" id="ARBA00001917"/>
    </source>
</evidence>
<evidence type="ECO:0000256" key="6">
    <source>
        <dbReference type="ARBA" id="ARBA00022857"/>
    </source>
</evidence>
<dbReference type="EC" id="1.3.1.88" evidence="10"/>
<feature type="region of interest" description="Disordered" evidence="18">
    <location>
        <begin position="1"/>
        <end position="22"/>
    </location>
</feature>
<evidence type="ECO:0000256" key="5">
    <source>
        <dbReference type="ARBA" id="ARBA00022694"/>
    </source>
</evidence>
<evidence type="ECO:0000256" key="9">
    <source>
        <dbReference type="ARBA" id="ARBA00038313"/>
    </source>
</evidence>
<dbReference type="InterPro" id="IPR018517">
    <property type="entry name" value="tRNA_hU_synthase_CS"/>
</dbReference>
<dbReference type="Pfam" id="PF04457">
    <property type="entry name" value="MJ1316"/>
    <property type="match status" value="1"/>
</dbReference>
<evidence type="ECO:0000256" key="8">
    <source>
        <dbReference type="ARBA" id="ARBA00023027"/>
    </source>
</evidence>
<evidence type="ECO:0000256" key="2">
    <source>
        <dbReference type="ARBA" id="ARBA00022630"/>
    </source>
</evidence>
<evidence type="ECO:0000256" key="14">
    <source>
        <dbReference type="ARBA" id="ARBA00048342"/>
    </source>
</evidence>
<accession>A0A178DBP2</accession>